<dbReference type="InterPro" id="IPR029058">
    <property type="entry name" value="AB_hydrolase_fold"/>
</dbReference>
<comment type="caution">
    <text evidence="2">The sequence shown here is derived from an EMBL/GenBank/DDBJ whole genome shotgun (WGS) entry which is preliminary data.</text>
</comment>
<dbReference type="InterPro" id="IPR051044">
    <property type="entry name" value="MAG_DAG_Lipase"/>
</dbReference>
<accession>A0A261GF60</accession>
<dbReference type="InterPro" id="IPR022742">
    <property type="entry name" value="Hydrolase_4"/>
</dbReference>
<reference evidence="2 3" key="1">
    <citation type="journal article" date="2017" name="BMC Genomics">
        <title>Comparative genomic and phylogenomic analyses of the Bifidobacteriaceae family.</title>
        <authorList>
            <person name="Lugli G.A."/>
            <person name="Milani C."/>
            <person name="Turroni F."/>
            <person name="Duranti S."/>
            <person name="Mancabelli L."/>
            <person name="Mangifesta M."/>
            <person name="Ferrario C."/>
            <person name="Modesto M."/>
            <person name="Mattarelli P."/>
            <person name="Jiri K."/>
            <person name="van Sinderen D."/>
            <person name="Ventura M."/>
        </authorList>
    </citation>
    <scope>NUCLEOTIDE SEQUENCE [LARGE SCALE GENOMIC DNA]</scope>
    <source>
        <strain evidence="2 3">DSM 100216</strain>
    </source>
</reference>
<gene>
    <name evidence="2" type="ORF">BEUL_0072</name>
</gene>
<evidence type="ECO:0000259" key="1">
    <source>
        <dbReference type="Pfam" id="PF12146"/>
    </source>
</evidence>
<dbReference type="PANTHER" id="PTHR11614">
    <property type="entry name" value="PHOSPHOLIPASE-RELATED"/>
    <property type="match status" value="1"/>
</dbReference>
<sequence>MLSQCQFGLRAAYNKSMQFALIDESRYAEEMSQTVMPALAACCDEGWFDPSDAEREAGLTPLAPGADPFASSADGSAAHDGKLHYLCYDVTKFANLREPGATAAFRGAVVLSHGFTEFAEKYSEMIWYFLLNGYSVCALDHRGHGKSARDMDNPSLVWIDDWRRYVADLAGFAQTLGRSYADGQPLHLYCHSMGGGIGAAVLERYPDLFDKAVLSCPMIAPATGMPNWLARTLSETMCALGMGRSRVFGQTDFDGTLDLGSHPYSSHARERWYHQMRCAHAEYQTYSAAFEWVRQSLRLSRAVLDRESCAAIETPLTLFQAGHDVWVLNEPQNRFVERVQAGGGSARLVRIDDSEHEIFSMPNAVLGPYLDQILEFFAEPISESV</sequence>
<dbReference type="AlphaFoldDB" id="A0A261GF60"/>
<evidence type="ECO:0000313" key="2">
    <source>
        <dbReference type="EMBL" id="OZG69655.1"/>
    </source>
</evidence>
<dbReference type="SUPFAM" id="SSF53474">
    <property type="entry name" value="alpha/beta-Hydrolases"/>
    <property type="match status" value="1"/>
</dbReference>
<dbReference type="Pfam" id="PF12146">
    <property type="entry name" value="Hydrolase_4"/>
    <property type="match status" value="1"/>
</dbReference>
<feature type="domain" description="Serine aminopeptidase S33" evidence="1">
    <location>
        <begin position="106"/>
        <end position="359"/>
    </location>
</feature>
<dbReference type="Proteomes" id="UP000216057">
    <property type="component" value="Unassembled WGS sequence"/>
</dbReference>
<dbReference type="EMBL" id="MWWZ01000001">
    <property type="protein sequence ID" value="OZG69655.1"/>
    <property type="molecule type" value="Genomic_DNA"/>
</dbReference>
<protein>
    <submittedName>
        <fullName evidence="2">Lysophospholipase</fullName>
    </submittedName>
</protein>
<proteinExistence type="predicted"/>
<dbReference type="Gene3D" id="3.40.50.1820">
    <property type="entry name" value="alpha/beta hydrolase"/>
    <property type="match status" value="1"/>
</dbReference>
<organism evidence="2 3">
    <name type="scientific">Bifidobacterium eulemuris</name>
    <dbReference type="NCBI Taxonomy" id="1765219"/>
    <lineage>
        <taxon>Bacteria</taxon>
        <taxon>Bacillati</taxon>
        <taxon>Actinomycetota</taxon>
        <taxon>Actinomycetes</taxon>
        <taxon>Bifidobacteriales</taxon>
        <taxon>Bifidobacteriaceae</taxon>
        <taxon>Bifidobacterium</taxon>
    </lineage>
</organism>
<name>A0A261GF60_9BIFI</name>
<evidence type="ECO:0000313" key="3">
    <source>
        <dbReference type="Proteomes" id="UP000216057"/>
    </source>
</evidence>